<gene>
    <name evidence="2" type="ORF">MCHLO_00812</name>
</gene>
<accession>A0ABQ0KY77</accession>
<evidence type="ECO:0000313" key="3">
    <source>
        <dbReference type="Proteomes" id="UP000815677"/>
    </source>
</evidence>
<evidence type="ECO:0000313" key="2">
    <source>
        <dbReference type="EMBL" id="GAT43119.1"/>
    </source>
</evidence>
<organism evidence="2 3">
    <name type="scientific">Mycena chlorophos</name>
    <name type="common">Agaric fungus</name>
    <name type="synonym">Agaricus chlorophos</name>
    <dbReference type="NCBI Taxonomy" id="658473"/>
    <lineage>
        <taxon>Eukaryota</taxon>
        <taxon>Fungi</taxon>
        <taxon>Dikarya</taxon>
        <taxon>Basidiomycota</taxon>
        <taxon>Agaricomycotina</taxon>
        <taxon>Agaricomycetes</taxon>
        <taxon>Agaricomycetidae</taxon>
        <taxon>Agaricales</taxon>
        <taxon>Marasmiineae</taxon>
        <taxon>Mycenaceae</taxon>
        <taxon>Mycena</taxon>
    </lineage>
</organism>
<proteinExistence type="predicted"/>
<evidence type="ECO:0000256" key="1">
    <source>
        <dbReference type="SAM" id="MobiDB-lite"/>
    </source>
</evidence>
<sequence>MDTSLALFWADPAESSSVRSLLLLLGETAELFGILLEATSDELETSQSGSDLEFKLHRAALDDQIRFFHSCQEKMQALRARAADCDRRSRSEVCTDPKLHYLPLATGQNLQDISLDQEINAALANCPSSPSPSRMNPKKGKTDGTSAKASRIPRPRLSIRSGRSAKEDLD</sequence>
<reference evidence="2" key="1">
    <citation type="submission" date="2014-09" db="EMBL/GenBank/DDBJ databases">
        <title>Genome sequence of the luminous mushroom Mycena chlorophos for searching fungal bioluminescence genes.</title>
        <authorList>
            <person name="Tanaka Y."/>
            <person name="Kasuga D."/>
            <person name="Oba Y."/>
            <person name="Hase S."/>
            <person name="Sato K."/>
            <person name="Oba Y."/>
            <person name="Sakakibara Y."/>
        </authorList>
    </citation>
    <scope>NUCLEOTIDE SEQUENCE</scope>
</reference>
<name>A0ABQ0KY77_MYCCL</name>
<dbReference type="EMBL" id="DF838618">
    <property type="protein sequence ID" value="GAT43119.1"/>
    <property type="molecule type" value="Genomic_DNA"/>
</dbReference>
<feature type="region of interest" description="Disordered" evidence="1">
    <location>
        <begin position="123"/>
        <end position="170"/>
    </location>
</feature>
<keyword evidence="3" id="KW-1185">Reference proteome</keyword>
<protein>
    <submittedName>
        <fullName evidence="2">Uncharacterized protein</fullName>
    </submittedName>
</protein>
<feature type="compositionally biased region" description="Low complexity" evidence="1">
    <location>
        <begin position="150"/>
        <end position="162"/>
    </location>
</feature>
<dbReference type="Proteomes" id="UP000815677">
    <property type="component" value="Unassembled WGS sequence"/>
</dbReference>